<dbReference type="PANTHER" id="PTHR37891:SF1">
    <property type="entry name" value="OS06G0113900 PROTEIN"/>
    <property type="match status" value="1"/>
</dbReference>
<feature type="transmembrane region" description="Helical" evidence="2">
    <location>
        <begin position="131"/>
        <end position="149"/>
    </location>
</feature>
<feature type="transmembrane region" description="Helical" evidence="2">
    <location>
        <begin position="415"/>
        <end position="438"/>
    </location>
</feature>
<gene>
    <name evidence="3" type="ORF">RJ641_035060</name>
</gene>
<name>A0AAN8ZHV6_9MAGN</name>
<reference evidence="3 4" key="1">
    <citation type="submission" date="2023-12" db="EMBL/GenBank/DDBJ databases">
        <title>A high-quality genome assembly for Dillenia turbinata (Dilleniales).</title>
        <authorList>
            <person name="Chanderbali A."/>
        </authorList>
    </citation>
    <scope>NUCLEOTIDE SEQUENCE [LARGE SCALE GENOMIC DNA]</scope>
    <source>
        <strain evidence="3">LSX21</strain>
        <tissue evidence="3">Leaf</tissue>
    </source>
</reference>
<dbReference type="Gene3D" id="1.20.1250.20">
    <property type="entry name" value="MFS general substrate transporter like domains"/>
    <property type="match status" value="1"/>
</dbReference>
<dbReference type="SUPFAM" id="SSF103473">
    <property type="entry name" value="MFS general substrate transporter"/>
    <property type="match status" value="1"/>
</dbReference>
<feature type="transmembrane region" description="Helical" evidence="2">
    <location>
        <begin position="235"/>
        <end position="257"/>
    </location>
</feature>
<dbReference type="PANTHER" id="PTHR37891">
    <property type="entry name" value="OS06G0113900 PROTEIN"/>
    <property type="match status" value="1"/>
</dbReference>
<protein>
    <submittedName>
        <fullName evidence="3">Uncharacterized protein</fullName>
    </submittedName>
</protein>
<feature type="transmembrane region" description="Helical" evidence="2">
    <location>
        <begin position="320"/>
        <end position="339"/>
    </location>
</feature>
<feature type="transmembrane region" description="Helical" evidence="2">
    <location>
        <begin position="206"/>
        <end position="229"/>
    </location>
</feature>
<feature type="transmembrane region" description="Helical" evidence="2">
    <location>
        <begin position="351"/>
        <end position="371"/>
    </location>
</feature>
<keyword evidence="2" id="KW-1133">Transmembrane helix</keyword>
<feature type="transmembrane region" description="Helical" evidence="2">
    <location>
        <begin position="444"/>
        <end position="464"/>
    </location>
</feature>
<feature type="non-terminal residue" evidence="3">
    <location>
        <position position="524"/>
    </location>
</feature>
<evidence type="ECO:0000256" key="2">
    <source>
        <dbReference type="SAM" id="Phobius"/>
    </source>
</evidence>
<feature type="transmembrane region" description="Helical" evidence="2">
    <location>
        <begin position="29"/>
        <end position="51"/>
    </location>
</feature>
<feature type="transmembrane region" description="Helical" evidence="2">
    <location>
        <begin position="383"/>
        <end position="403"/>
    </location>
</feature>
<feature type="transmembrane region" description="Helical" evidence="2">
    <location>
        <begin position="155"/>
        <end position="174"/>
    </location>
</feature>
<feature type="transmembrane region" description="Helical" evidence="2">
    <location>
        <begin position="289"/>
        <end position="314"/>
    </location>
</feature>
<evidence type="ECO:0000313" key="3">
    <source>
        <dbReference type="EMBL" id="KAK6934905.1"/>
    </source>
</evidence>
<sequence>MKIQRAKDVYDAYLGFEEEPKKAEILSWYLYELSSYFIHAVFLPILFPLMISQIKWHEPEEGRSYNHQSGLLCRAREVQLYQELTNSTIAVNHMSFSALEWTSISWVFGIILASPVLASIAFHLDHGQSQQLMAIGATAFGALFCLPAGFFQTHWIFSIYIAAVVIASTITTSSHTRNLGLMVRGFLGITIPNSQFPSRRAIVSWLSLYGTAAGCVGSAIMSCFTYYMLHHKDDFVSLWIVSIFSGLMWLLGILHVLMANRPGVTPAPLSSLSKHLFSIFMHPHAAGSLVGILLSSFTTMSIFAAGVLYLVGYLCLKPTTLLYVWLMYFLFPLFSLPILQPLQQIIRADAVRMQLLGFLISSLTSGTGFYYRGSIWENQHILFFAAIQSLATGVSHAFGRVLLLDCAPPGKEGAFSIWYSWVKAIGSCAGFAFASAIPGNIQKTFGTVFCISIISIVVLVFGNISNHGGAVAAGHVREEIDEKRSPVHGLDNGRDAIKESVETARSPQAEHRMRAGEIIGEETK</sequence>
<dbReference type="EMBL" id="JBAMMX010000008">
    <property type="protein sequence ID" value="KAK6934905.1"/>
    <property type="molecule type" value="Genomic_DNA"/>
</dbReference>
<feature type="region of interest" description="Disordered" evidence="1">
    <location>
        <begin position="500"/>
        <end position="524"/>
    </location>
</feature>
<keyword evidence="2" id="KW-0472">Membrane</keyword>
<dbReference type="InterPro" id="IPR036259">
    <property type="entry name" value="MFS_trans_sf"/>
</dbReference>
<dbReference type="AlphaFoldDB" id="A0AAN8ZHV6"/>
<organism evidence="3 4">
    <name type="scientific">Dillenia turbinata</name>
    <dbReference type="NCBI Taxonomy" id="194707"/>
    <lineage>
        <taxon>Eukaryota</taxon>
        <taxon>Viridiplantae</taxon>
        <taxon>Streptophyta</taxon>
        <taxon>Embryophyta</taxon>
        <taxon>Tracheophyta</taxon>
        <taxon>Spermatophyta</taxon>
        <taxon>Magnoliopsida</taxon>
        <taxon>eudicotyledons</taxon>
        <taxon>Gunneridae</taxon>
        <taxon>Pentapetalae</taxon>
        <taxon>Dilleniales</taxon>
        <taxon>Dilleniaceae</taxon>
        <taxon>Dillenia</taxon>
    </lineage>
</organism>
<keyword evidence="4" id="KW-1185">Reference proteome</keyword>
<dbReference type="Proteomes" id="UP001370490">
    <property type="component" value="Unassembled WGS sequence"/>
</dbReference>
<feature type="transmembrane region" description="Helical" evidence="2">
    <location>
        <begin position="104"/>
        <end position="124"/>
    </location>
</feature>
<comment type="caution">
    <text evidence="3">The sequence shown here is derived from an EMBL/GenBank/DDBJ whole genome shotgun (WGS) entry which is preliminary data.</text>
</comment>
<keyword evidence="2" id="KW-0812">Transmembrane</keyword>
<proteinExistence type="predicted"/>
<accession>A0AAN8ZHV6</accession>
<evidence type="ECO:0000256" key="1">
    <source>
        <dbReference type="SAM" id="MobiDB-lite"/>
    </source>
</evidence>
<evidence type="ECO:0000313" key="4">
    <source>
        <dbReference type="Proteomes" id="UP001370490"/>
    </source>
</evidence>